<name>A0A6H1ZME9_9ZZZZ</name>
<dbReference type="EMBL" id="MT144084">
    <property type="protein sequence ID" value="QJA48445.1"/>
    <property type="molecule type" value="Genomic_DNA"/>
</dbReference>
<evidence type="ECO:0000313" key="1">
    <source>
        <dbReference type="EMBL" id="QJA48445.1"/>
    </source>
</evidence>
<proteinExistence type="predicted"/>
<protein>
    <submittedName>
        <fullName evidence="1">Uncharacterized protein</fullName>
    </submittedName>
</protein>
<accession>A0A6H1ZME9</accession>
<sequence>MRVCIETATGKLIESQSGGVGEADLDTLRNNALAAGLSLSDLDIKYVTAQEYAVILESQPKTEAELQALEARQLRRKLISANVWLFRMVSVVWTTGVSKGLWAAADITDADLKAKYVEWQTMLNRLKELGE</sequence>
<reference evidence="1" key="1">
    <citation type="submission" date="2020-03" db="EMBL/GenBank/DDBJ databases">
        <title>The deep terrestrial virosphere.</title>
        <authorList>
            <person name="Holmfeldt K."/>
            <person name="Nilsson E."/>
            <person name="Simone D."/>
            <person name="Lopez-Fernandez M."/>
            <person name="Wu X."/>
            <person name="de Brujin I."/>
            <person name="Lundin D."/>
            <person name="Andersson A."/>
            <person name="Bertilsson S."/>
            <person name="Dopson M."/>
        </authorList>
    </citation>
    <scope>NUCLEOTIDE SEQUENCE</scope>
    <source>
        <strain evidence="2">MM415A00941</strain>
        <strain evidence="1">TM448A00947</strain>
    </source>
</reference>
<gene>
    <name evidence="2" type="ORF">MM415A00941_0015</name>
    <name evidence="1" type="ORF">TM448A00947_0015</name>
</gene>
<dbReference type="AlphaFoldDB" id="A0A6H1ZME9"/>
<dbReference type="EMBL" id="MT142369">
    <property type="protein sequence ID" value="QJA79168.1"/>
    <property type="molecule type" value="Genomic_DNA"/>
</dbReference>
<evidence type="ECO:0000313" key="2">
    <source>
        <dbReference type="EMBL" id="QJA79168.1"/>
    </source>
</evidence>
<organism evidence="1">
    <name type="scientific">viral metagenome</name>
    <dbReference type="NCBI Taxonomy" id="1070528"/>
    <lineage>
        <taxon>unclassified sequences</taxon>
        <taxon>metagenomes</taxon>
        <taxon>organismal metagenomes</taxon>
    </lineage>
</organism>